<dbReference type="GO" id="GO:0001405">
    <property type="term" value="C:PAM complex, Tim23 associated import motor"/>
    <property type="evidence" value="ECO:0007669"/>
    <property type="project" value="UniProtKB-ARBA"/>
</dbReference>
<dbReference type="InterPro" id="IPR036869">
    <property type="entry name" value="J_dom_sf"/>
</dbReference>
<dbReference type="Gene3D" id="1.10.287.110">
    <property type="entry name" value="DnaJ domain"/>
    <property type="match status" value="1"/>
</dbReference>
<gene>
    <name evidence="10" type="primary">Pam16</name>
</gene>
<proteinExistence type="evidence at transcript level"/>
<evidence type="ECO:0000256" key="4">
    <source>
        <dbReference type="ARBA" id="ARBA00022792"/>
    </source>
</evidence>
<dbReference type="Pfam" id="PF03656">
    <property type="entry name" value="Pam16"/>
    <property type="match status" value="1"/>
</dbReference>
<feature type="region of interest" description="Disordered" evidence="9">
    <location>
        <begin position="108"/>
        <end position="131"/>
    </location>
</feature>
<evidence type="ECO:0000256" key="2">
    <source>
        <dbReference type="ARBA" id="ARBA00008817"/>
    </source>
</evidence>
<keyword evidence="8" id="KW-0472">Membrane</keyword>
<keyword evidence="6" id="KW-0811">Translocation</keyword>
<evidence type="ECO:0000256" key="1">
    <source>
        <dbReference type="ARBA" id="ARBA00004637"/>
    </source>
</evidence>
<comment type="subcellular location">
    <subcellularLocation>
        <location evidence="1">Mitochondrion inner membrane</location>
        <topology evidence="1">Peripheral membrane protein</topology>
    </subcellularLocation>
</comment>
<evidence type="ECO:0000256" key="7">
    <source>
        <dbReference type="ARBA" id="ARBA00023128"/>
    </source>
</evidence>
<comment type="similarity">
    <text evidence="2">Belongs to the TIM16/PAM16 family.</text>
</comment>
<reference evidence="10" key="1">
    <citation type="submission" date="2020-04" db="EMBL/GenBank/DDBJ databases">
        <authorList>
            <person name="Neveu A P."/>
        </authorList>
    </citation>
    <scope>NUCLEOTIDE SEQUENCE</scope>
    <source>
        <tissue evidence="10">Whole embryo</tissue>
    </source>
</reference>
<keyword evidence="5" id="KW-0653">Protein transport</keyword>
<evidence type="ECO:0000313" key="10">
    <source>
        <dbReference type="EMBL" id="CAB3264642.1"/>
    </source>
</evidence>
<evidence type="ECO:0000256" key="9">
    <source>
        <dbReference type="SAM" id="MobiDB-lite"/>
    </source>
</evidence>
<evidence type="ECO:0000256" key="5">
    <source>
        <dbReference type="ARBA" id="ARBA00022927"/>
    </source>
</evidence>
<keyword evidence="3" id="KW-0813">Transport</keyword>
<dbReference type="InterPro" id="IPR005341">
    <property type="entry name" value="Tim16"/>
</dbReference>
<evidence type="ECO:0000256" key="3">
    <source>
        <dbReference type="ARBA" id="ARBA00022448"/>
    </source>
</evidence>
<evidence type="ECO:0000256" key="6">
    <source>
        <dbReference type="ARBA" id="ARBA00023010"/>
    </source>
</evidence>
<dbReference type="PANTHER" id="PTHR12388:SF0">
    <property type="entry name" value="MITOCHONDRIAL IMPORT INNER MEMBRANE TRANSLOCASE SUBUNIT TIM16"/>
    <property type="match status" value="1"/>
</dbReference>
<dbReference type="PANTHER" id="PTHR12388">
    <property type="entry name" value="MITOCHONDRIA ASSOCIATED GRANULOCYTE MACROPHAGE CSF SIGNALING MOLECULE"/>
    <property type="match status" value="1"/>
</dbReference>
<dbReference type="AlphaFoldDB" id="A0A6F9DMG5"/>
<keyword evidence="4" id="KW-0999">Mitochondrion inner membrane</keyword>
<keyword evidence="7" id="KW-0496">Mitochondrion</keyword>
<organism evidence="10">
    <name type="scientific">Phallusia mammillata</name>
    <dbReference type="NCBI Taxonomy" id="59560"/>
    <lineage>
        <taxon>Eukaryota</taxon>
        <taxon>Metazoa</taxon>
        <taxon>Chordata</taxon>
        <taxon>Tunicata</taxon>
        <taxon>Ascidiacea</taxon>
        <taxon>Phlebobranchia</taxon>
        <taxon>Ascidiidae</taxon>
        <taxon>Phallusia</taxon>
    </lineage>
</organism>
<protein>
    <submittedName>
        <fullName evidence="10">Mitochondrial import inner membrane translocase subunit tim16-B</fullName>
    </submittedName>
</protein>
<accession>A0A6F9DMG5</accession>
<sequence>MANNLVKVIMAGMQVVGRAFTRAVRKEFNASKQAAERAGGGAQGAKSASSSSLFGMTLDEAKQILNVSDPANAEQVLKNYEHLMKANEKSTGGSFYLQSKVYRAKERIDSEMGSDASSNSANEAKKESIET</sequence>
<dbReference type="FunFam" id="1.10.287.110:FF:000006">
    <property type="entry name" value="Import inner membrane translocase subunit TIM16"/>
    <property type="match status" value="1"/>
</dbReference>
<dbReference type="GO" id="GO:0030150">
    <property type="term" value="P:protein import into mitochondrial matrix"/>
    <property type="evidence" value="ECO:0007669"/>
    <property type="project" value="InterPro"/>
</dbReference>
<dbReference type="EMBL" id="LR788780">
    <property type="protein sequence ID" value="CAB3264642.1"/>
    <property type="molecule type" value="mRNA"/>
</dbReference>
<name>A0A6F9DMG5_9ASCI</name>
<evidence type="ECO:0000256" key="8">
    <source>
        <dbReference type="ARBA" id="ARBA00023136"/>
    </source>
</evidence>